<dbReference type="Gene3D" id="2.40.50.90">
    <property type="match status" value="1"/>
</dbReference>
<dbReference type="PROSITE" id="PS50830">
    <property type="entry name" value="TNASE_3"/>
    <property type="match status" value="1"/>
</dbReference>
<feature type="compositionally biased region" description="Polar residues" evidence="4">
    <location>
        <begin position="26"/>
        <end position="46"/>
    </location>
</feature>
<evidence type="ECO:0000256" key="4">
    <source>
        <dbReference type="SAM" id="MobiDB-lite"/>
    </source>
</evidence>
<feature type="domain" description="TNase-like" evidence="6">
    <location>
        <begin position="64"/>
        <end position="196"/>
    </location>
</feature>
<dbReference type="PROSITE" id="PS01123">
    <property type="entry name" value="TNASE_1"/>
    <property type="match status" value="1"/>
</dbReference>
<dbReference type="PANTHER" id="PTHR12302">
    <property type="entry name" value="EBNA2 BINDING PROTEIN P100"/>
    <property type="match status" value="1"/>
</dbReference>
<dbReference type="InterPro" id="IPR016071">
    <property type="entry name" value="Staphylococal_nuclease_OB-fold"/>
</dbReference>
<dbReference type="SUPFAM" id="SSF50199">
    <property type="entry name" value="Staphylococcal nuclease"/>
    <property type="match status" value="1"/>
</dbReference>
<feature type="region of interest" description="Disordered" evidence="4">
    <location>
        <begin position="207"/>
        <end position="230"/>
    </location>
</feature>
<feature type="signal peptide" evidence="5">
    <location>
        <begin position="1"/>
        <end position="27"/>
    </location>
</feature>
<protein>
    <submittedName>
        <fullName evidence="7">Prophage LambdaCh01, nuclease domain protein</fullName>
    </submittedName>
</protein>
<evidence type="ECO:0000313" key="7">
    <source>
        <dbReference type="EMBL" id="AEN89231.1"/>
    </source>
</evidence>
<dbReference type="GO" id="GO:0016787">
    <property type="term" value="F:hydrolase activity"/>
    <property type="evidence" value="ECO:0007669"/>
    <property type="project" value="UniProtKB-KW"/>
</dbReference>
<accession>A0A8D4BJZ9</accession>
<evidence type="ECO:0000256" key="2">
    <source>
        <dbReference type="ARBA" id="ARBA00022759"/>
    </source>
</evidence>
<dbReference type="GO" id="GO:0003676">
    <property type="term" value="F:nucleic acid binding"/>
    <property type="evidence" value="ECO:0007669"/>
    <property type="project" value="InterPro"/>
</dbReference>
<keyword evidence="5" id="KW-0732">Signal</keyword>
<gene>
    <name evidence="7" type="ORF">BMWSH_2349</name>
</gene>
<dbReference type="InterPro" id="IPR035437">
    <property type="entry name" value="SNase_OB-fold_sf"/>
</dbReference>
<organism evidence="7 8">
    <name type="scientific">Priestia megaterium (strain WSH-002)</name>
    <name type="common">Bacillus megaterium</name>
    <dbReference type="NCBI Taxonomy" id="1006007"/>
    <lineage>
        <taxon>Bacteria</taxon>
        <taxon>Bacillati</taxon>
        <taxon>Bacillota</taxon>
        <taxon>Bacilli</taxon>
        <taxon>Bacillales</taxon>
        <taxon>Bacillaceae</taxon>
        <taxon>Priestia</taxon>
    </lineage>
</organism>
<dbReference type="SMART" id="SM00318">
    <property type="entry name" value="SNc"/>
    <property type="match status" value="1"/>
</dbReference>
<keyword evidence="1" id="KW-0540">Nuclease</keyword>
<name>A0A8D4BJZ9_PRIMW</name>
<sequence>MKEIKAIIYAMLATFMLLLTGCSDEQASHSTTSSTDTKQAVQVESSSDQEDDHSPSKASREDVVGEAATVERVVDGDTLKVKMLNGKTDRVRLLLVDTPETKHPKLGVQPFGPEASAYTKKRLEGQEITLEFDVQERDQYGRLLAYVWIDNELYNEELLVKGLARVAVFPPNTKYVDEFKKIQEQARKSEKGIWSIENYAQEKGYNTDAVKNQSSSKQKDTQSAKNCEGKIKGNQNSKIYHVPTGAHYNQTMNNIIWFCTEKDAQEAGYKKQKLTKKFSSC</sequence>
<dbReference type="CDD" id="cd00175">
    <property type="entry name" value="SNc"/>
    <property type="match status" value="1"/>
</dbReference>
<dbReference type="RefSeq" id="WP_014459605.1">
    <property type="nucleotide sequence ID" value="NC_017138.1"/>
</dbReference>
<dbReference type="PANTHER" id="PTHR12302:SF3">
    <property type="entry name" value="SERINE_THREONINE-PROTEIN KINASE 31"/>
    <property type="match status" value="1"/>
</dbReference>
<evidence type="ECO:0000256" key="1">
    <source>
        <dbReference type="ARBA" id="ARBA00022722"/>
    </source>
</evidence>
<evidence type="ECO:0000256" key="5">
    <source>
        <dbReference type="SAM" id="SignalP"/>
    </source>
</evidence>
<keyword evidence="2" id="KW-0255">Endonuclease</keyword>
<dbReference type="KEGG" id="bmh:BMWSH_2349"/>
<dbReference type="GO" id="GO:0004519">
    <property type="term" value="F:endonuclease activity"/>
    <property type="evidence" value="ECO:0007669"/>
    <property type="project" value="UniProtKB-KW"/>
</dbReference>
<dbReference type="InterPro" id="IPR002071">
    <property type="entry name" value="Thermonucl_AS"/>
</dbReference>
<proteinExistence type="predicted"/>
<dbReference type="Pfam" id="PF00565">
    <property type="entry name" value="SNase"/>
    <property type="match status" value="1"/>
</dbReference>
<feature type="compositionally biased region" description="Basic and acidic residues" evidence="4">
    <location>
        <begin position="52"/>
        <end position="63"/>
    </location>
</feature>
<evidence type="ECO:0000259" key="6">
    <source>
        <dbReference type="PROSITE" id="PS50830"/>
    </source>
</evidence>
<reference evidence="7 8" key="1">
    <citation type="journal article" date="2011" name="J. Bacteriol.">
        <title>Complete genome sequence of the industrial strain Bacillus megaterium WSH-002.</title>
        <authorList>
            <person name="Liu L."/>
            <person name="Li Y."/>
            <person name="Zhang J."/>
            <person name="Zou W."/>
            <person name="Zhou Z."/>
            <person name="Liu J."/>
            <person name="Li X."/>
            <person name="Wang L."/>
            <person name="Chen J."/>
        </authorList>
    </citation>
    <scope>NUCLEOTIDE SEQUENCE [LARGE SCALE GENOMIC DNA]</scope>
    <source>
        <strain evidence="7 8">WSH-002</strain>
    </source>
</reference>
<feature type="chain" id="PRO_5034728452" evidence="5">
    <location>
        <begin position="28"/>
        <end position="281"/>
    </location>
</feature>
<evidence type="ECO:0000313" key="8">
    <source>
        <dbReference type="Proteomes" id="UP000001283"/>
    </source>
</evidence>
<dbReference type="Proteomes" id="UP000001283">
    <property type="component" value="Chromosome"/>
</dbReference>
<feature type="region of interest" description="Disordered" evidence="4">
    <location>
        <begin position="26"/>
        <end position="65"/>
    </location>
</feature>
<feature type="compositionally biased region" description="Basic and acidic residues" evidence="4">
    <location>
        <begin position="217"/>
        <end position="230"/>
    </location>
</feature>
<dbReference type="AlphaFoldDB" id="A0A8D4BJZ9"/>
<evidence type="ECO:0000256" key="3">
    <source>
        <dbReference type="ARBA" id="ARBA00022801"/>
    </source>
</evidence>
<dbReference type="EMBL" id="CP003017">
    <property type="protein sequence ID" value="AEN89231.1"/>
    <property type="molecule type" value="Genomic_DNA"/>
</dbReference>
<keyword evidence="3" id="KW-0378">Hydrolase</keyword>
<dbReference type="PROSITE" id="PS51257">
    <property type="entry name" value="PROKAR_LIPOPROTEIN"/>
    <property type="match status" value="1"/>
</dbReference>